<accession>A0ACB0KGJ1</accession>
<keyword evidence="2" id="KW-1185">Reference proteome</keyword>
<name>A0ACB0KGJ1_TRIPR</name>
<evidence type="ECO:0000313" key="1">
    <source>
        <dbReference type="EMBL" id="CAJ2654888.1"/>
    </source>
</evidence>
<evidence type="ECO:0000313" key="2">
    <source>
        <dbReference type="Proteomes" id="UP001177021"/>
    </source>
</evidence>
<dbReference type="EMBL" id="CASHSV030000206">
    <property type="protein sequence ID" value="CAJ2654888.1"/>
    <property type="molecule type" value="Genomic_DNA"/>
</dbReference>
<comment type="caution">
    <text evidence="1">The sequence shown here is derived from an EMBL/GenBank/DDBJ whole genome shotgun (WGS) entry which is preliminary data.</text>
</comment>
<protein>
    <submittedName>
        <fullName evidence="1">Uncharacterized protein</fullName>
    </submittedName>
</protein>
<proteinExistence type="predicted"/>
<sequence>MNTRGFKICLFVSFIFVIIIVAVILALVFTIFKPKNPVVHVYPLGLKDLQFFQPNVTSVPLGMLITVLNPNYGSYKFKNTTGYLNYKDIVVAKAPIGSRVLHARRTTNVSAIAGLMSGKLIADEGFLSDIEDGSFNFTAKATLYGKVHLINVFKVKATVNISCDIFFNLTSLYTDSYCITKIML</sequence>
<reference evidence="1" key="1">
    <citation type="submission" date="2023-10" db="EMBL/GenBank/DDBJ databases">
        <authorList>
            <person name="Rodriguez Cubillos JULIANA M."/>
            <person name="De Vega J."/>
        </authorList>
    </citation>
    <scope>NUCLEOTIDE SEQUENCE</scope>
</reference>
<organism evidence="1 2">
    <name type="scientific">Trifolium pratense</name>
    <name type="common">Red clover</name>
    <dbReference type="NCBI Taxonomy" id="57577"/>
    <lineage>
        <taxon>Eukaryota</taxon>
        <taxon>Viridiplantae</taxon>
        <taxon>Streptophyta</taxon>
        <taxon>Embryophyta</taxon>
        <taxon>Tracheophyta</taxon>
        <taxon>Spermatophyta</taxon>
        <taxon>Magnoliopsida</taxon>
        <taxon>eudicotyledons</taxon>
        <taxon>Gunneridae</taxon>
        <taxon>Pentapetalae</taxon>
        <taxon>rosids</taxon>
        <taxon>fabids</taxon>
        <taxon>Fabales</taxon>
        <taxon>Fabaceae</taxon>
        <taxon>Papilionoideae</taxon>
        <taxon>50 kb inversion clade</taxon>
        <taxon>NPAAA clade</taxon>
        <taxon>Hologalegina</taxon>
        <taxon>IRL clade</taxon>
        <taxon>Trifolieae</taxon>
        <taxon>Trifolium</taxon>
    </lineage>
</organism>
<dbReference type="Proteomes" id="UP001177021">
    <property type="component" value="Unassembled WGS sequence"/>
</dbReference>
<gene>
    <name evidence="1" type="ORF">MILVUS5_LOCUS21935</name>
</gene>